<gene>
    <name evidence="2" type="ORF">HMPREF9432_00550</name>
</gene>
<evidence type="ECO:0000313" key="3">
    <source>
        <dbReference type="Proteomes" id="UP000003175"/>
    </source>
</evidence>
<protein>
    <recommendedName>
        <fullName evidence="1">DUF6036 domain-containing protein</fullName>
    </recommendedName>
</protein>
<name>A0ABN0DSS8_9FIRM</name>
<dbReference type="EMBL" id="ADGH01000003">
    <property type="protein sequence ID" value="EHG26049.1"/>
    <property type="molecule type" value="Genomic_DNA"/>
</dbReference>
<reference evidence="2 3" key="1">
    <citation type="submission" date="2011-08" db="EMBL/GenBank/DDBJ databases">
        <title>The Genome Sequence of Selenomonas noxia F0398.</title>
        <authorList>
            <consortium name="The Broad Institute Genome Sequencing Platform"/>
            <person name="Earl A."/>
            <person name="Ward D."/>
            <person name="Feldgarden M."/>
            <person name="Gevers D."/>
            <person name="Izard J."/>
            <person name="Ganesan A."/>
            <person name="Blanton J.M."/>
            <person name="Baranova O.V."/>
            <person name="Tanner A.C."/>
            <person name="Dewhirst F.E."/>
            <person name="Young S.K."/>
            <person name="Zeng Q."/>
            <person name="Gargeya S."/>
            <person name="Fitzgerald M."/>
            <person name="Haas B."/>
            <person name="Abouelleil A."/>
            <person name="Alvarado L."/>
            <person name="Arachchi H.M."/>
            <person name="Berlin A."/>
            <person name="Brown A."/>
            <person name="Chapman S.B."/>
            <person name="Chen Z."/>
            <person name="Dunbar C."/>
            <person name="Freedman E."/>
            <person name="Gearin G."/>
            <person name="Gellesch M."/>
            <person name="Goldberg J."/>
            <person name="Griggs A."/>
            <person name="Gujja S."/>
            <person name="Heiman D."/>
            <person name="Howarth C."/>
            <person name="Larson L."/>
            <person name="Lui A."/>
            <person name="MacDonald P.J.P."/>
            <person name="Montmayeur A."/>
            <person name="Murphy C."/>
            <person name="Neiman D."/>
            <person name="Pearson M."/>
            <person name="Priest M."/>
            <person name="Roberts A."/>
            <person name="Saif S."/>
            <person name="Shea T."/>
            <person name="Shenoy N."/>
            <person name="Sisk P."/>
            <person name="Stolte C."/>
            <person name="Sykes S."/>
            <person name="Wortman J."/>
            <person name="Nusbaum C."/>
            <person name="Birren B."/>
        </authorList>
    </citation>
    <scope>NUCLEOTIDE SEQUENCE [LARGE SCALE GENOMIC DNA]</scope>
    <source>
        <strain evidence="2 3">F0398</strain>
    </source>
</reference>
<dbReference type="Pfam" id="PF19502">
    <property type="entry name" value="DUF6036"/>
    <property type="match status" value="1"/>
</dbReference>
<organism evidence="2 3">
    <name type="scientific">Selenomonas noxia F0398</name>
    <dbReference type="NCBI Taxonomy" id="702437"/>
    <lineage>
        <taxon>Bacteria</taxon>
        <taxon>Bacillati</taxon>
        <taxon>Bacillota</taxon>
        <taxon>Negativicutes</taxon>
        <taxon>Selenomonadales</taxon>
        <taxon>Selenomonadaceae</taxon>
        <taxon>Selenomonas</taxon>
    </lineage>
</organism>
<comment type="caution">
    <text evidence="2">The sequence shown here is derived from an EMBL/GenBank/DDBJ whole genome shotgun (WGS) entry which is preliminary data.</text>
</comment>
<feature type="domain" description="DUF6036" evidence="1">
    <location>
        <begin position="6"/>
        <end position="124"/>
    </location>
</feature>
<dbReference type="RefSeq" id="WP_006694938.1">
    <property type="nucleotide sequence ID" value="NZ_JH376857.1"/>
</dbReference>
<evidence type="ECO:0000259" key="1">
    <source>
        <dbReference type="Pfam" id="PF19502"/>
    </source>
</evidence>
<dbReference type="Proteomes" id="UP000003175">
    <property type="component" value="Unassembled WGS sequence"/>
</dbReference>
<evidence type="ECO:0000313" key="2">
    <source>
        <dbReference type="EMBL" id="EHG26049.1"/>
    </source>
</evidence>
<accession>A0ABN0DSS8</accession>
<sequence>MDNAKTAFEELNRLLAENQMTLSVICVGGFVLEHHGLRATQDIDAFYKETQKTRELIAEVGAKYAINTDELWLNNSVANMNLQPPENICEVLYQLSNLTVLAAPIEYILGMKLESGREQDLKDIGMIIRYKHFTSPFLLFDRLKEEGFAQIDFSMLLEGFSYAYGMEWLESFYKENQEELKKFF</sequence>
<dbReference type="GeneID" id="32475909"/>
<dbReference type="InterPro" id="IPR045792">
    <property type="entry name" value="DUF6036"/>
</dbReference>
<proteinExistence type="predicted"/>
<keyword evidence="3" id="KW-1185">Reference proteome</keyword>